<reference evidence="3 4" key="2">
    <citation type="submission" date="2020-07" db="EMBL/GenBank/DDBJ databases">
        <title>Bacterial metabolism rescues the inhibition of intestinal drug absorption by food and drug additives.</title>
        <authorList>
            <person name="Zou L."/>
            <person name="Spanogiannopoulos P."/>
            <person name="Chien H.-C."/>
            <person name="Pieper L.M."/>
            <person name="Cai W."/>
            <person name="Khuri N."/>
            <person name="Pottel J."/>
            <person name="Vora B."/>
            <person name="Ni Z."/>
            <person name="Tsakalozou E."/>
            <person name="Zhang W."/>
            <person name="Shoichet B.K."/>
            <person name="Giacomini K.M."/>
            <person name="Turnbaugh P.J."/>
        </authorList>
    </citation>
    <scope>NUCLEOTIDE SEQUENCE [LARGE SCALE GENOMIC DNA]</scope>
    <source>
        <strain evidence="3 4">F22</strain>
    </source>
</reference>
<evidence type="ECO:0000313" key="3">
    <source>
        <dbReference type="EMBL" id="NUN88125.1"/>
    </source>
</evidence>
<dbReference type="InterPro" id="IPR018337">
    <property type="entry name" value="Cell_wall/Cho-bd_repeat"/>
</dbReference>
<feature type="domain" description="Peptidase C51" evidence="2">
    <location>
        <begin position="170"/>
        <end position="256"/>
    </location>
</feature>
<sequence length="282" mass="32173">MKRNGFAYLRDNNKWCYYNKTGQMLYGEACINAGWYYLTPGTGAVTYKFQYLSDGNKWVYYGAIDGRMNYGEQYIDAGWYYLTPGTGAVDYEWSYIPTQNKWVYYDPINGRMQYGQHKIDGKWYYFDECTGRVYSENEIANRLVRMAYSELHKNTNVVEAIQKAGGIVCPYGPCMTFVWYTFNKAGLSGFLCDGAITGYPHHNYDWYNCRGKITWVPKVGDIAFFRWNGWADEIGASSSHAGIVVGVNGGYIQVIDAMADGLGPHNYSMNDYAVIGYANPFV</sequence>
<name>A0A849Y341_9FIRM</name>
<evidence type="ECO:0000256" key="1">
    <source>
        <dbReference type="ARBA" id="ARBA00022737"/>
    </source>
</evidence>
<accession>A0A849Y341</accession>
<evidence type="ECO:0000259" key="2">
    <source>
        <dbReference type="Pfam" id="PF05257"/>
    </source>
</evidence>
<gene>
    <name evidence="3" type="ORF">HUU93_16385</name>
</gene>
<keyword evidence="1" id="KW-0677">Repeat</keyword>
<dbReference type="Gene3D" id="2.10.270.10">
    <property type="entry name" value="Cholin Binding"/>
    <property type="match status" value="3"/>
</dbReference>
<dbReference type="AlphaFoldDB" id="A0A849Y341"/>
<dbReference type="Pfam" id="PF05257">
    <property type="entry name" value="CHAP"/>
    <property type="match status" value="1"/>
</dbReference>
<dbReference type="InterPro" id="IPR038765">
    <property type="entry name" value="Papain-like_cys_pep_sf"/>
</dbReference>
<protein>
    <submittedName>
        <fullName evidence="3">CHAP domain-containing protein</fullName>
    </submittedName>
</protein>
<reference evidence="3 4" key="1">
    <citation type="submission" date="2020-04" db="EMBL/GenBank/DDBJ databases">
        <authorList>
            <person name="Pieper L."/>
        </authorList>
    </citation>
    <scope>NUCLEOTIDE SEQUENCE [LARGE SCALE GENOMIC DNA]</scope>
    <source>
        <strain evidence="3 4">F22</strain>
    </source>
</reference>
<dbReference type="SUPFAM" id="SSF54001">
    <property type="entry name" value="Cysteine proteinases"/>
    <property type="match status" value="1"/>
</dbReference>
<evidence type="ECO:0000313" key="4">
    <source>
        <dbReference type="Proteomes" id="UP000554488"/>
    </source>
</evidence>
<comment type="caution">
    <text evidence="3">The sequence shown here is derived from an EMBL/GenBank/DDBJ whole genome shotgun (WGS) entry which is preliminary data.</text>
</comment>
<proteinExistence type="predicted"/>
<dbReference type="InterPro" id="IPR007921">
    <property type="entry name" value="CHAP_dom"/>
</dbReference>
<dbReference type="Proteomes" id="UP000554488">
    <property type="component" value="Unassembled WGS sequence"/>
</dbReference>
<dbReference type="SUPFAM" id="SSF69360">
    <property type="entry name" value="Cell wall binding repeat"/>
    <property type="match status" value="1"/>
</dbReference>
<dbReference type="RefSeq" id="WP_175306338.1">
    <property type="nucleotide sequence ID" value="NZ_JABWDC010000151.1"/>
</dbReference>
<dbReference type="EMBL" id="JABWDC010000151">
    <property type="protein sequence ID" value="NUN88125.1"/>
    <property type="molecule type" value="Genomic_DNA"/>
</dbReference>
<dbReference type="Pfam" id="PF19127">
    <property type="entry name" value="Choline_bind_3"/>
    <property type="match status" value="1"/>
</dbReference>
<organism evidence="3 4">
    <name type="scientific">Coprococcus comes</name>
    <dbReference type="NCBI Taxonomy" id="410072"/>
    <lineage>
        <taxon>Bacteria</taxon>
        <taxon>Bacillati</taxon>
        <taxon>Bacillota</taxon>
        <taxon>Clostridia</taxon>
        <taxon>Lachnospirales</taxon>
        <taxon>Lachnospiraceae</taxon>
        <taxon>Coprococcus</taxon>
    </lineage>
</organism>